<dbReference type="PANTHER" id="PTHR37299:SF1">
    <property type="entry name" value="STAGE 0 SPORULATION PROTEIN A HOMOLOG"/>
    <property type="match status" value="1"/>
</dbReference>
<dbReference type="GO" id="GO:0003677">
    <property type="term" value="F:DNA binding"/>
    <property type="evidence" value="ECO:0007669"/>
    <property type="project" value="InterPro"/>
</dbReference>
<feature type="modified residue" description="4-aspartylphosphate" evidence="1">
    <location>
        <position position="55"/>
    </location>
</feature>
<keyword evidence="5" id="KW-1185">Reference proteome</keyword>
<gene>
    <name evidence="4" type="ORF">GD597_18180</name>
</gene>
<reference evidence="4" key="1">
    <citation type="submission" date="2019-10" db="EMBL/GenBank/DDBJ databases">
        <title>Draft genome sequence of Panacibacter sp. KCS-6.</title>
        <authorList>
            <person name="Yim K.J."/>
        </authorList>
    </citation>
    <scope>NUCLEOTIDE SEQUENCE</scope>
    <source>
        <strain evidence="4">KCS-6</strain>
    </source>
</reference>
<evidence type="ECO:0000313" key="4">
    <source>
        <dbReference type="EMBL" id="NNV57406.1"/>
    </source>
</evidence>
<dbReference type="RefSeq" id="WP_171609355.1">
    <property type="nucleotide sequence ID" value="NZ_WHPF01000015.1"/>
</dbReference>
<dbReference type="Proteomes" id="UP000598971">
    <property type="component" value="Unassembled WGS sequence"/>
</dbReference>
<dbReference type="Gene3D" id="2.40.50.1020">
    <property type="entry name" value="LytTr DNA-binding domain"/>
    <property type="match status" value="1"/>
</dbReference>
<dbReference type="InterPro" id="IPR011006">
    <property type="entry name" value="CheY-like_superfamily"/>
</dbReference>
<dbReference type="Pfam" id="PF04397">
    <property type="entry name" value="LytTR"/>
    <property type="match status" value="1"/>
</dbReference>
<name>A0A8J8FK85_9BACT</name>
<protein>
    <submittedName>
        <fullName evidence="4">Response regulator</fullName>
    </submittedName>
</protein>
<evidence type="ECO:0000313" key="5">
    <source>
        <dbReference type="Proteomes" id="UP000598971"/>
    </source>
</evidence>
<accession>A0A8J8FK85</accession>
<dbReference type="EMBL" id="WHPF01000015">
    <property type="protein sequence ID" value="NNV57406.1"/>
    <property type="molecule type" value="Genomic_DNA"/>
</dbReference>
<evidence type="ECO:0000259" key="2">
    <source>
        <dbReference type="PROSITE" id="PS50110"/>
    </source>
</evidence>
<dbReference type="SUPFAM" id="SSF52172">
    <property type="entry name" value="CheY-like"/>
    <property type="match status" value="1"/>
</dbReference>
<dbReference type="InterPro" id="IPR007492">
    <property type="entry name" value="LytTR_DNA-bd_dom"/>
</dbReference>
<dbReference type="Gene3D" id="3.40.50.2300">
    <property type="match status" value="1"/>
</dbReference>
<proteinExistence type="predicted"/>
<dbReference type="GO" id="GO:0000156">
    <property type="term" value="F:phosphorelay response regulator activity"/>
    <property type="evidence" value="ECO:0007669"/>
    <property type="project" value="InterPro"/>
</dbReference>
<sequence length="253" mass="28383">MYTAIIAEDEMHSRELLKNMVAIYCKDITVVATAGSVEEGVLAIKEHKPDLVFLDIEMQTGTGFDLLQQFNNPAFDVIFTTAYDHYAVKAIKFSAVDYLLKPIDAEELKEATDKFILKRKSNLGSQALQSLLQNLRKPAQVPQSITLSTSDGLEFIALPDIVHIEANGPYSIFNLKHDKKIMVSKNLKEYEGLLCDFHFMRIHNSHIINLNEVKKMLKTDGGYAVMSNGAQLIISPKKKDEFLKQMAATNLSS</sequence>
<dbReference type="SMART" id="SM00448">
    <property type="entry name" value="REC"/>
    <property type="match status" value="1"/>
</dbReference>
<keyword evidence="1" id="KW-0597">Phosphoprotein</keyword>
<dbReference type="PROSITE" id="PS50110">
    <property type="entry name" value="RESPONSE_REGULATORY"/>
    <property type="match status" value="1"/>
</dbReference>
<organism evidence="4 5">
    <name type="scientific">Limnovirga soli</name>
    <dbReference type="NCBI Taxonomy" id="2656915"/>
    <lineage>
        <taxon>Bacteria</taxon>
        <taxon>Pseudomonadati</taxon>
        <taxon>Bacteroidota</taxon>
        <taxon>Chitinophagia</taxon>
        <taxon>Chitinophagales</taxon>
        <taxon>Chitinophagaceae</taxon>
        <taxon>Limnovirga</taxon>
    </lineage>
</organism>
<dbReference type="PROSITE" id="PS50930">
    <property type="entry name" value="HTH_LYTTR"/>
    <property type="match status" value="1"/>
</dbReference>
<comment type="caution">
    <text evidence="4">The sequence shown here is derived from an EMBL/GenBank/DDBJ whole genome shotgun (WGS) entry which is preliminary data.</text>
</comment>
<dbReference type="PANTHER" id="PTHR37299">
    <property type="entry name" value="TRANSCRIPTIONAL REGULATOR-RELATED"/>
    <property type="match status" value="1"/>
</dbReference>
<dbReference type="Pfam" id="PF00072">
    <property type="entry name" value="Response_reg"/>
    <property type="match status" value="1"/>
</dbReference>
<dbReference type="AlphaFoldDB" id="A0A8J8FK85"/>
<dbReference type="InterPro" id="IPR046947">
    <property type="entry name" value="LytR-like"/>
</dbReference>
<dbReference type="SMART" id="SM00850">
    <property type="entry name" value="LytTR"/>
    <property type="match status" value="1"/>
</dbReference>
<feature type="domain" description="Response regulatory" evidence="2">
    <location>
        <begin position="3"/>
        <end position="116"/>
    </location>
</feature>
<evidence type="ECO:0000256" key="1">
    <source>
        <dbReference type="PROSITE-ProRule" id="PRU00169"/>
    </source>
</evidence>
<evidence type="ECO:0000259" key="3">
    <source>
        <dbReference type="PROSITE" id="PS50930"/>
    </source>
</evidence>
<feature type="domain" description="HTH LytTR-type" evidence="3">
    <location>
        <begin position="145"/>
        <end position="248"/>
    </location>
</feature>
<dbReference type="InterPro" id="IPR001789">
    <property type="entry name" value="Sig_transdc_resp-reg_receiver"/>
</dbReference>